<evidence type="ECO:0008006" key="4">
    <source>
        <dbReference type="Google" id="ProtNLM"/>
    </source>
</evidence>
<feature type="compositionally biased region" description="Polar residues" evidence="1">
    <location>
        <begin position="627"/>
        <end position="637"/>
    </location>
</feature>
<sequence>MNDSYKIRDLNKFRLSEERIIEKFTRDRNEILLNESPDTHLPVEVERNREPHRSSDECLPLMNIVKTGCDNHREENDISTSTKDFFVESLLYKIRNLENEKKYLLKFLEKKKKREIEYKKALEAQAAFVNSESKKYKFYEDEWLHMKSLEYFFMNGFSKKNVSLQDEQDSTNLHSGLEVSAGDHNTLQSASNEEHSPGKLEDAVTQSTLEDEKLKSESTPIRKTEDTEDPASKAGDKSHDNSGPEDNGEKGPTSEDGSVSTLSVVKQSLEKSGDGGKDDPENPQKDKVEKEGKAQGELREDSTAGHGEPQEGVSHTEAGDGTSINPVSDETEKDMKPLQESLSLNQLPEVLSRGQQLRDPKSEESSLQKPPLSGVSSSEHPSLPDVTVQSKSTADEPLNEVIDHTLSTDRNPQGINSHSDERAPRTPTAPDQITEREDNGQDSSSPPIEGIDILKQEGELRPQSAIESTELPQEGPPKPMQQDGYPPADEAVKENRNGEESSEESQILKDKKELEELVKRQNLNVLEPVKLPDQATQNITDVDESVVEEREEQQGEEEEDISDDTMEDMIQEVIEGVMEEMKQQEDADAGEEENIDEDDANVDQLRESDIPKKHDVEGAKNKEQENENYNVPSQVTNTHNSLVDNYKYLADAKKEAEQLIKKMVTLVGGDPEIVDSLKDLAEDMGHYLLQ</sequence>
<dbReference type="AlphaFoldDB" id="A0A1A8WPW2"/>
<evidence type="ECO:0000256" key="1">
    <source>
        <dbReference type="SAM" id="MobiDB-lite"/>
    </source>
</evidence>
<reference evidence="3" key="1">
    <citation type="submission" date="2016-05" db="EMBL/GenBank/DDBJ databases">
        <authorList>
            <person name="Naeem Raeece"/>
        </authorList>
    </citation>
    <scope>NUCLEOTIDE SEQUENCE [LARGE SCALE GENOMIC DNA]</scope>
</reference>
<feature type="compositionally biased region" description="Polar residues" evidence="1">
    <location>
        <begin position="408"/>
        <end position="417"/>
    </location>
</feature>
<feature type="compositionally biased region" description="Basic and acidic residues" evidence="1">
    <location>
        <begin position="604"/>
        <end position="625"/>
    </location>
</feature>
<feature type="compositionally biased region" description="Polar residues" evidence="1">
    <location>
        <begin position="255"/>
        <end position="266"/>
    </location>
</feature>
<feature type="compositionally biased region" description="Basic and acidic residues" evidence="1">
    <location>
        <begin position="210"/>
        <end position="253"/>
    </location>
</feature>
<name>A0A1A8WPW2_PLAMA</name>
<organism evidence="2 3">
    <name type="scientific">Plasmodium malariae</name>
    <dbReference type="NCBI Taxonomy" id="5858"/>
    <lineage>
        <taxon>Eukaryota</taxon>
        <taxon>Sar</taxon>
        <taxon>Alveolata</taxon>
        <taxon>Apicomplexa</taxon>
        <taxon>Aconoidasida</taxon>
        <taxon>Haemosporida</taxon>
        <taxon>Plasmodiidae</taxon>
        <taxon>Plasmodium</taxon>
        <taxon>Plasmodium (Plasmodium)</taxon>
    </lineage>
</organism>
<feature type="compositionally biased region" description="Basic and acidic residues" evidence="1">
    <location>
        <begin position="268"/>
        <end position="303"/>
    </location>
</feature>
<feature type="region of interest" description="Disordered" evidence="1">
    <location>
        <begin position="187"/>
        <end position="510"/>
    </location>
</feature>
<proteinExistence type="predicted"/>
<gene>
    <name evidence="2" type="ORF">PMALA_042980</name>
</gene>
<feature type="compositionally biased region" description="Basic and acidic residues" evidence="1">
    <location>
        <begin position="356"/>
        <end position="366"/>
    </location>
</feature>
<evidence type="ECO:0000313" key="3">
    <source>
        <dbReference type="Proteomes" id="UP000078597"/>
    </source>
</evidence>
<dbReference type="EMBL" id="FLQW01002827">
    <property type="protein sequence ID" value="SBS94316.1"/>
    <property type="molecule type" value="Genomic_DNA"/>
</dbReference>
<protein>
    <recommendedName>
        <fullName evidence="4">Merozoite surface protein 3</fullName>
    </recommendedName>
</protein>
<feature type="compositionally biased region" description="Basic and acidic residues" evidence="1">
    <location>
        <begin position="490"/>
        <end position="499"/>
    </location>
</feature>
<evidence type="ECO:0000313" key="2">
    <source>
        <dbReference type="EMBL" id="SBS94316.1"/>
    </source>
</evidence>
<feature type="compositionally biased region" description="Acidic residues" evidence="1">
    <location>
        <begin position="541"/>
        <end position="570"/>
    </location>
</feature>
<dbReference type="VEuPathDB" id="PlasmoDB:PmUG01_06021600"/>
<feature type="compositionally biased region" description="Basic and acidic residues" evidence="1">
    <location>
        <begin position="192"/>
        <end position="202"/>
    </location>
</feature>
<feature type="compositionally biased region" description="Acidic residues" evidence="1">
    <location>
        <begin position="586"/>
        <end position="601"/>
    </location>
</feature>
<accession>A0A1A8WPW2</accession>
<feature type="region of interest" description="Disordered" evidence="1">
    <location>
        <begin position="531"/>
        <end position="637"/>
    </location>
</feature>
<dbReference type="Proteomes" id="UP000078597">
    <property type="component" value="Unassembled WGS sequence"/>
</dbReference>